<dbReference type="Gene3D" id="1.10.1510.10">
    <property type="entry name" value="Uncharacterised protein YqeY/AIM41 PF09424, N-terminal domain"/>
    <property type="match status" value="1"/>
</dbReference>
<comment type="subcellular location">
    <subcellularLocation>
        <location evidence="1">Mitochondrion</location>
    </subcellularLocation>
</comment>
<dbReference type="Pfam" id="PF09424">
    <property type="entry name" value="YqeY"/>
    <property type="match status" value="1"/>
</dbReference>
<protein>
    <recommendedName>
        <fullName evidence="1">Altered inheritance of mitochondria protein 41</fullName>
    </recommendedName>
</protein>
<evidence type="ECO:0000313" key="3">
    <source>
        <dbReference type="Proteomes" id="UP001285354"/>
    </source>
</evidence>
<dbReference type="AlphaFoldDB" id="A0AAD9T813"/>
<dbReference type="PANTHER" id="PTHR28055">
    <property type="entry name" value="ALTERED INHERITANCE OF MITOCHONDRIA PROTEIN 41, MITOCHONDRIAL"/>
    <property type="match status" value="1"/>
</dbReference>
<dbReference type="InterPro" id="IPR003789">
    <property type="entry name" value="Asn/Gln_tRNA_amidoTrase-B-like"/>
</dbReference>
<comment type="caution">
    <text evidence="2">The sequence shown here is derived from an EMBL/GenBank/DDBJ whole genome shotgun (WGS) entry which is preliminary data.</text>
</comment>
<organism evidence="2 3">
    <name type="scientific">Diplocarpon rosae</name>
    <dbReference type="NCBI Taxonomy" id="946125"/>
    <lineage>
        <taxon>Eukaryota</taxon>
        <taxon>Fungi</taxon>
        <taxon>Dikarya</taxon>
        <taxon>Ascomycota</taxon>
        <taxon>Pezizomycotina</taxon>
        <taxon>Leotiomycetes</taxon>
        <taxon>Helotiales</taxon>
        <taxon>Drepanopezizaceae</taxon>
        <taxon>Diplocarpon</taxon>
    </lineage>
</organism>
<sequence>MSARPLLRAWRLCIQARTYTTGTSTTPPMLLKIRKDMKTAMQQKDTNRLSVLRSLLSQSLNASKTSSPINTDMQMLALLRKSVSAGRAASAEFSAAGRQDLADKEELQIKVLEEYVGEVDVLGEEEVRRAVQGVLEKLQGEEKEIKMGDVLKRVFSPELLGNKPVEKGDVARIVKELLKQG</sequence>
<evidence type="ECO:0000313" key="2">
    <source>
        <dbReference type="EMBL" id="KAK2630459.1"/>
    </source>
</evidence>
<name>A0AAD9T813_9HELO</name>
<dbReference type="InterPro" id="IPR019004">
    <property type="entry name" value="YqeY/Aim41"/>
</dbReference>
<evidence type="ECO:0000256" key="1">
    <source>
        <dbReference type="RuleBase" id="RU365099"/>
    </source>
</evidence>
<proteinExistence type="inferred from homology"/>
<dbReference type="PANTHER" id="PTHR28055:SF1">
    <property type="entry name" value="ALTERED INHERITANCE OF MITOCHONDRIA PROTEIN 41, MITOCHONDRIAL"/>
    <property type="match status" value="1"/>
</dbReference>
<dbReference type="EMBL" id="JAUBYV010000001">
    <property type="protein sequence ID" value="KAK2630459.1"/>
    <property type="molecule type" value="Genomic_DNA"/>
</dbReference>
<keyword evidence="3" id="KW-1185">Reference proteome</keyword>
<dbReference type="Proteomes" id="UP001285354">
    <property type="component" value="Unassembled WGS sequence"/>
</dbReference>
<dbReference type="GO" id="GO:0016884">
    <property type="term" value="F:carbon-nitrogen ligase activity, with glutamine as amido-N-donor"/>
    <property type="evidence" value="ECO:0007669"/>
    <property type="project" value="UniProtKB-UniRule"/>
</dbReference>
<comment type="similarity">
    <text evidence="1">Belongs to the AIM41 family.</text>
</comment>
<reference evidence="2" key="1">
    <citation type="submission" date="2023-06" db="EMBL/GenBank/DDBJ databases">
        <title>Draft genome of Marssonina rosae.</title>
        <authorList>
            <person name="Cheng Q."/>
        </authorList>
    </citation>
    <scope>NUCLEOTIDE SEQUENCE</scope>
    <source>
        <strain evidence="2">R4</strain>
    </source>
</reference>
<keyword evidence="1" id="KW-0496">Mitochondrion</keyword>
<dbReference type="SUPFAM" id="SSF89095">
    <property type="entry name" value="GatB/YqeY motif"/>
    <property type="match status" value="1"/>
</dbReference>
<dbReference type="GO" id="GO:0005739">
    <property type="term" value="C:mitochondrion"/>
    <property type="evidence" value="ECO:0007669"/>
    <property type="project" value="UniProtKB-SubCell"/>
</dbReference>
<gene>
    <name evidence="1" type="primary">AIM41</name>
    <name evidence="2" type="ORF">QTJ16_001279</name>
</gene>
<dbReference type="InterPro" id="IPR042184">
    <property type="entry name" value="YqeY/Aim41_N"/>
</dbReference>
<accession>A0AAD9T813</accession>